<feature type="transmembrane region" description="Helical" evidence="1">
    <location>
        <begin position="342"/>
        <end position="363"/>
    </location>
</feature>
<feature type="transmembrane region" description="Helical" evidence="1">
    <location>
        <begin position="159"/>
        <end position="176"/>
    </location>
</feature>
<protein>
    <recommendedName>
        <fullName evidence="4">Glycosyltransferase RgtA/B/C/D-like domain-containing protein</fullName>
    </recommendedName>
</protein>
<evidence type="ECO:0000313" key="3">
    <source>
        <dbReference type="Proteomes" id="UP000238348"/>
    </source>
</evidence>
<feature type="transmembrane region" description="Helical" evidence="1">
    <location>
        <begin position="246"/>
        <end position="263"/>
    </location>
</feature>
<keyword evidence="1" id="KW-0472">Membrane</keyword>
<proteinExistence type="predicted"/>
<evidence type="ECO:0008006" key="4">
    <source>
        <dbReference type="Google" id="ProtNLM"/>
    </source>
</evidence>
<dbReference type="EMBL" id="CP012673">
    <property type="protein sequence ID" value="AUX41627.1"/>
    <property type="molecule type" value="Genomic_DNA"/>
</dbReference>
<feature type="transmembrane region" description="Helical" evidence="1">
    <location>
        <begin position="206"/>
        <end position="234"/>
    </location>
</feature>
<evidence type="ECO:0000313" key="2">
    <source>
        <dbReference type="EMBL" id="AUX41627.1"/>
    </source>
</evidence>
<feature type="transmembrane region" description="Helical" evidence="1">
    <location>
        <begin position="183"/>
        <end position="200"/>
    </location>
</feature>
<feature type="transmembrane region" description="Helical" evidence="1">
    <location>
        <begin position="21"/>
        <end position="41"/>
    </location>
</feature>
<name>A0A2L0EQP1_SORCE</name>
<organism evidence="2 3">
    <name type="scientific">Sorangium cellulosum</name>
    <name type="common">Polyangium cellulosum</name>
    <dbReference type="NCBI Taxonomy" id="56"/>
    <lineage>
        <taxon>Bacteria</taxon>
        <taxon>Pseudomonadati</taxon>
        <taxon>Myxococcota</taxon>
        <taxon>Polyangia</taxon>
        <taxon>Polyangiales</taxon>
        <taxon>Polyangiaceae</taxon>
        <taxon>Sorangium</taxon>
    </lineage>
</organism>
<feature type="transmembrane region" description="Helical" evidence="1">
    <location>
        <begin position="131"/>
        <end position="153"/>
    </location>
</feature>
<evidence type="ECO:0000256" key="1">
    <source>
        <dbReference type="SAM" id="Phobius"/>
    </source>
</evidence>
<reference evidence="2 3" key="1">
    <citation type="submission" date="2015-09" db="EMBL/GenBank/DDBJ databases">
        <title>Sorangium comparison.</title>
        <authorList>
            <person name="Zaburannyi N."/>
            <person name="Bunk B."/>
            <person name="Overmann J."/>
            <person name="Mueller R."/>
        </authorList>
    </citation>
    <scope>NUCLEOTIDE SEQUENCE [LARGE SCALE GENOMIC DNA]</scope>
    <source>
        <strain evidence="2 3">So ce26</strain>
    </source>
</reference>
<keyword evidence="1" id="KW-1133">Transmembrane helix</keyword>
<sequence length="409" mass="44612">MRSTDLTGSRGEHDRPWSRRFAAVVYFLIVTCVAGLGGLAAPQVGWDVLGYAGVVLSYESRDAAAIHGGAYGALRDAAREADVEELTRSTPYRAELAQAPDAFVEQLPFYRVRVIFSSLVYLLYKGGVNVVQAASAVAALSYALLALLGLTWMRRYLDPVSAVLVSSFVFLSFPFTQAARIPTPDGLAAFFAVAAVYVLLEKRNWRLAFAILTAAVFVRHDTAILGLMLSAGLLVLDRGERLRVRLLRFAASSAAILAAYAVVSRLGGYGWRTLFHHTFINHLSYPASSPAPVGLDDYVRVVVTSLLPDALVSYAVLYLLVLAIAAASYVRAGGKLTLNDPWLVVLALMLLHLVVRTLLFPAFWERFLLAHYLFFALFSVRLLRLAPHPAPTLDDLAPAPPSMAHVPPR</sequence>
<feature type="transmembrane region" description="Helical" evidence="1">
    <location>
        <begin position="311"/>
        <end position="330"/>
    </location>
</feature>
<keyword evidence="1" id="KW-0812">Transmembrane</keyword>
<dbReference type="RefSeq" id="WP_159396938.1">
    <property type="nucleotide sequence ID" value="NZ_CP012673.1"/>
</dbReference>
<dbReference type="OrthoDB" id="8557899at2"/>
<gene>
    <name evidence="2" type="ORF">SOCE26_030480</name>
</gene>
<accession>A0A2L0EQP1</accession>
<dbReference type="Proteomes" id="UP000238348">
    <property type="component" value="Chromosome"/>
</dbReference>
<dbReference type="AlphaFoldDB" id="A0A2L0EQP1"/>